<dbReference type="EMBL" id="CP049865">
    <property type="protein sequence ID" value="QIK71976.1"/>
    <property type="molecule type" value="Genomic_DNA"/>
</dbReference>
<keyword evidence="9" id="KW-1185">Reference proteome</keyword>
<keyword evidence="6" id="KW-0472">Membrane</keyword>
<dbReference type="GO" id="GO:0016491">
    <property type="term" value="F:oxidoreductase activity"/>
    <property type="evidence" value="ECO:0007669"/>
    <property type="project" value="InterPro"/>
</dbReference>
<dbReference type="RefSeq" id="WP_166232887.1">
    <property type="nucleotide sequence ID" value="NZ_CP049865.1"/>
</dbReference>
<dbReference type="KEGG" id="prv:G7070_06490"/>
<keyword evidence="5" id="KW-0676">Redox-active center</keyword>
<proteinExistence type="predicted"/>
<evidence type="ECO:0000259" key="7">
    <source>
        <dbReference type="PROSITE" id="PS51352"/>
    </source>
</evidence>
<dbReference type="AlphaFoldDB" id="A0A6G7Y5M5"/>
<accession>A0A6G7Y5M5</accession>
<feature type="transmembrane region" description="Helical" evidence="6">
    <location>
        <begin position="23"/>
        <end position="41"/>
    </location>
</feature>
<evidence type="ECO:0000256" key="6">
    <source>
        <dbReference type="SAM" id="Phobius"/>
    </source>
</evidence>
<comment type="subcellular location">
    <subcellularLocation>
        <location evidence="1">Cell envelope</location>
    </subcellularLocation>
</comment>
<evidence type="ECO:0000313" key="9">
    <source>
        <dbReference type="Proteomes" id="UP000501058"/>
    </source>
</evidence>
<keyword evidence="6" id="KW-0812">Transmembrane</keyword>
<evidence type="ECO:0000256" key="2">
    <source>
        <dbReference type="ARBA" id="ARBA00022748"/>
    </source>
</evidence>
<sequence length="202" mass="21110">MSAPTAPRPQVTVENPAGTRGRTLLVIAVVAAIVLGGGWWMTRPVMTGGAEGNYAGVQVDGAATAPRVGTMAPDFTATTTDGRTITLSQLRGRPVWLNFGATWCAPCRVEAPDIQAAHAAQEQGVQIIAVYLGEDRTAIEPFASSLGLTYDHVPDPKKALASAWGVSGIPVHWFIDSDGIIRSTQVGILGPGRITELLAQVG</sequence>
<keyword evidence="6" id="KW-1133">Transmembrane helix</keyword>
<evidence type="ECO:0000256" key="1">
    <source>
        <dbReference type="ARBA" id="ARBA00004196"/>
    </source>
</evidence>
<dbReference type="InterPro" id="IPR050553">
    <property type="entry name" value="Thioredoxin_ResA/DsbE_sf"/>
</dbReference>
<feature type="domain" description="Thioredoxin" evidence="7">
    <location>
        <begin position="66"/>
        <end position="202"/>
    </location>
</feature>
<dbReference type="Proteomes" id="UP000501058">
    <property type="component" value="Chromosome"/>
</dbReference>
<dbReference type="Pfam" id="PF00578">
    <property type="entry name" value="AhpC-TSA"/>
    <property type="match status" value="1"/>
</dbReference>
<dbReference type="InterPro" id="IPR000866">
    <property type="entry name" value="AhpC/TSA"/>
</dbReference>
<evidence type="ECO:0000256" key="5">
    <source>
        <dbReference type="ARBA" id="ARBA00023284"/>
    </source>
</evidence>
<evidence type="ECO:0000256" key="3">
    <source>
        <dbReference type="ARBA" id="ARBA00022968"/>
    </source>
</evidence>
<name>A0A6G7Y5M5_9ACTN</name>
<organism evidence="8 9">
    <name type="scientific">Propioniciclava coleopterorum</name>
    <dbReference type="NCBI Taxonomy" id="2714937"/>
    <lineage>
        <taxon>Bacteria</taxon>
        <taxon>Bacillati</taxon>
        <taxon>Actinomycetota</taxon>
        <taxon>Actinomycetes</taxon>
        <taxon>Propionibacteriales</taxon>
        <taxon>Propionibacteriaceae</taxon>
        <taxon>Propioniciclava</taxon>
    </lineage>
</organism>
<keyword evidence="2" id="KW-0201">Cytochrome c-type biogenesis</keyword>
<dbReference type="Gene3D" id="3.40.30.10">
    <property type="entry name" value="Glutaredoxin"/>
    <property type="match status" value="1"/>
</dbReference>
<dbReference type="GO" id="GO:0016209">
    <property type="term" value="F:antioxidant activity"/>
    <property type="evidence" value="ECO:0007669"/>
    <property type="project" value="InterPro"/>
</dbReference>
<evidence type="ECO:0000256" key="4">
    <source>
        <dbReference type="ARBA" id="ARBA00023157"/>
    </source>
</evidence>
<gene>
    <name evidence="8" type="ORF">G7070_06490</name>
</gene>
<dbReference type="GO" id="GO:0030313">
    <property type="term" value="C:cell envelope"/>
    <property type="evidence" value="ECO:0007669"/>
    <property type="project" value="UniProtKB-SubCell"/>
</dbReference>
<dbReference type="PANTHER" id="PTHR42852">
    <property type="entry name" value="THIOL:DISULFIDE INTERCHANGE PROTEIN DSBE"/>
    <property type="match status" value="1"/>
</dbReference>
<dbReference type="InterPro" id="IPR013766">
    <property type="entry name" value="Thioredoxin_domain"/>
</dbReference>
<dbReference type="GO" id="GO:0017004">
    <property type="term" value="P:cytochrome complex assembly"/>
    <property type="evidence" value="ECO:0007669"/>
    <property type="project" value="UniProtKB-KW"/>
</dbReference>
<reference evidence="8 9" key="1">
    <citation type="submission" date="2020-03" db="EMBL/GenBank/DDBJ databases">
        <title>Propioniciclava sp. nov., isolated from Hydrophilus acuminatus.</title>
        <authorList>
            <person name="Hyun D.-W."/>
            <person name="Bae J.-W."/>
        </authorList>
    </citation>
    <scope>NUCLEOTIDE SEQUENCE [LARGE SCALE GENOMIC DNA]</scope>
    <source>
        <strain evidence="8 9">HDW11</strain>
    </source>
</reference>
<dbReference type="SUPFAM" id="SSF52833">
    <property type="entry name" value="Thioredoxin-like"/>
    <property type="match status" value="1"/>
</dbReference>
<evidence type="ECO:0000313" key="8">
    <source>
        <dbReference type="EMBL" id="QIK71976.1"/>
    </source>
</evidence>
<keyword evidence="4" id="KW-1015">Disulfide bond</keyword>
<dbReference type="CDD" id="cd02966">
    <property type="entry name" value="TlpA_like_family"/>
    <property type="match status" value="1"/>
</dbReference>
<keyword evidence="3" id="KW-0735">Signal-anchor</keyword>
<dbReference type="PANTHER" id="PTHR42852:SF6">
    <property type="entry name" value="THIOL:DISULFIDE INTERCHANGE PROTEIN DSBE"/>
    <property type="match status" value="1"/>
</dbReference>
<dbReference type="PROSITE" id="PS51352">
    <property type="entry name" value="THIOREDOXIN_2"/>
    <property type="match status" value="1"/>
</dbReference>
<protein>
    <submittedName>
        <fullName evidence="8">Redoxin domain-containing protein</fullName>
    </submittedName>
</protein>
<dbReference type="InterPro" id="IPR036249">
    <property type="entry name" value="Thioredoxin-like_sf"/>
</dbReference>